<feature type="compositionally biased region" description="Low complexity" evidence="1">
    <location>
        <begin position="134"/>
        <end position="144"/>
    </location>
</feature>
<comment type="caution">
    <text evidence="2">The sequence shown here is derived from an EMBL/GenBank/DDBJ whole genome shotgun (WGS) entry which is preliminary data.</text>
</comment>
<reference evidence="2 3" key="1">
    <citation type="submission" date="2020-08" db="EMBL/GenBank/DDBJ databases">
        <title>Plant Genome Project.</title>
        <authorList>
            <person name="Zhang R.-G."/>
        </authorList>
    </citation>
    <scope>NUCLEOTIDE SEQUENCE [LARGE SCALE GENOMIC DNA]</scope>
    <source>
        <tissue evidence="2">Rhizome</tissue>
    </source>
</reference>
<dbReference type="EMBL" id="JACMSC010000009">
    <property type="protein sequence ID" value="KAG6508275.1"/>
    <property type="molecule type" value="Genomic_DNA"/>
</dbReference>
<feature type="compositionally biased region" description="Basic and acidic residues" evidence="1">
    <location>
        <begin position="42"/>
        <end position="71"/>
    </location>
</feature>
<proteinExistence type="predicted"/>
<feature type="compositionally biased region" description="Polar residues" evidence="1">
    <location>
        <begin position="72"/>
        <end position="85"/>
    </location>
</feature>
<gene>
    <name evidence="2" type="ORF">ZIOFF_033649</name>
</gene>
<sequence>MTRNFCSKNISRKTKVEAYKLNESQLCSVYINRVAKKLNSSRPEDPMESKSRDKASFCKIPRDHSKDRRFLSESQQESKSTSVNSPIPKKQLRRRLHTSKPYQERLLNMAEARREIVTALKLHRATMKHATELQKFQQQQQQHQNPSPSPTLELSPAVLGEIQKELNENRINFTTHPFNYTFSNHLQNTNLLPSEYHSFPWMHLPITPIPVHENLNITYHNNPLGFHPNLQSFNNRNNTFGDKLYWKSTMQPSSQPTSSTSSSLESIMPSFQASCLSKSSCRASCDALDPASRAFHPWMDADEIAQIHLIGEQHDMEWNDKMNMWHQDGGVSS</sequence>
<keyword evidence="3" id="KW-1185">Reference proteome</keyword>
<evidence type="ECO:0000313" key="2">
    <source>
        <dbReference type="EMBL" id="KAG6508275.1"/>
    </source>
</evidence>
<name>A0A8J5GQZ7_ZINOF</name>
<feature type="region of interest" description="Disordered" evidence="1">
    <location>
        <begin position="38"/>
        <end position="105"/>
    </location>
</feature>
<protein>
    <submittedName>
        <fullName evidence="2">Uncharacterized protein</fullName>
    </submittedName>
</protein>
<organism evidence="2 3">
    <name type="scientific">Zingiber officinale</name>
    <name type="common">Ginger</name>
    <name type="synonym">Amomum zingiber</name>
    <dbReference type="NCBI Taxonomy" id="94328"/>
    <lineage>
        <taxon>Eukaryota</taxon>
        <taxon>Viridiplantae</taxon>
        <taxon>Streptophyta</taxon>
        <taxon>Embryophyta</taxon>
        <taxon>Tracheophyta</taxon>
        <taxon>Spermatophyta</taxon>
        <taxon>Magnoliopsida</taxon>
        <taxon>Liliopsida</taxon>
        <taxon>Zingiberales</taxon>
        <taxon>Zingiberaceae</taxon>
        <taxon>Zingiber</taxon>
    </lineage>
</organism>
<accession>A0A8J5GQZ7</accession>
<dbReference type="PANTHER" id="PTHR37256:SF1">
    <property type="entry name" value="MYB-LIKE PROTEIN A"/>
    <property type="match status" value="1"/>
</dbReference>
<dbReference type="Proteomes" id="UP000734854">
    <property type="component" value="Unassembled WGS sequence"/>
</dbReference>
<dbReference type="AlphaFoldDB" id="A0A8J5GQZ7"/>
<evidence type="ECO:0000256" key="1">
    <source>
        <dbReference type="SAM" id="MobiDB-lite"/>
    </source>
</evidence>
<evidence type="ECO:0000313" key="3">
    <source>
        <dbReference type="Proteomes" id="UP000734854"/>
    </source>
</evidence>
<dbReference type="PANTHER" id="PTHR37256">
    <property type="entry name" value="E1A-BINDING PROTEIN P400-LIKE"/>
    <property type="match status" value="1"/>
</dbReference>
<feature type="region of interest" description="Disordered" evidence="1">
    <location>
        <begin position="132"/>
        <end position="152"/>
    </location>
</feature>